<name>A0ABT8WLH5_9FLAO</name>
<evidence type="ECO:0000256" key="2">
    <source>
        <dbReference type="ARBA" id="ARBA00023145"/>
    </source>
</evidence>
<dbReference type="EMBL" id="JAUOEL010000002">
    <property type="protein sequence ID" value="MDO5973995.1"/>
    <property type="molecule type" value="Genomic_DNA"/>
</dbReference>
<evidence type="ECO:0000259" key="5">
    <source>
        <dbReference type="Pfam" id="PF12588"/>
    </source>
</evidence>
<evidence type="ECO:0000256" key="1">
    <source>
        <dbReference type="ARBA" id="ARBA00022793"/>
    </source>
</evidence>
<protein>
    <submittedName>
        <fullName evidence="6">Phophatidylserine decarboxylase associated domain-containing protein</fullName>
    </submittedName>
</protein>
<evidence type="ECO:0000256" key="4">
    <source>
        <dbReference type="ARBA" id="ARBA00023317"/>
    </source>
</evidence>
<dbReference type="Pfam" id="PF12588">
    <property type="entry name" value="PSDC"/>
    <property type="match status" value="1"/>
</dbReference>
<dbReference type="InterPro" id="IPR003817">
    <property type="entry name" value="PS_Dcarbxylase"/>
</dbReference>
<evidence type="ECO:0000313" key="6">
    <source>
        <dbReference type="EMBL" id="MDO5973995.1"/>
    </source>
</evidence>
<dbReference type="RefSeq" id="WP_303301135.1">
    <property type="nucleotide sequence ID" value="NZ_BAABDA010000051.1"/>
</dbReference>
<dbReference type="Pfam" id="PF02666">
    <property type="entry name" value="PS_Dcarbxylase"/>
    <property type="match status" value="1"/>
</dbReference>
<dbReference type="PANTHER" id="PTHR10067:SF9">
    <property type="entry name" value="PHOSPHATIDYLSERINE DECARBOXYLASE FAMILY PROTEIN (AFU_ORTHOLOGUE AFUA_7G01730)"/>
    <property type="match status" value="1"/>
</dbReference>
<feature type="domain" description="L-tryptophan decarboxylase PsiD-like" evidence="5">
    <location>
        <begin position="44"/>
        <end position="162"/>
    </location>
</feature>
<comment type="caution">
    <text evidence="6">The sequence shown here is derived from an EMBL/GenBank/DDBJ whole genome shotgun (WGS) entry which is preliminary data.</text>
</comment>
<dbReference type="InterPro" id="IPR022237">
    <property type="entry name" value="PsiD-like"/>
</dbReference>
<dbReference type="PANTHER" id="PTHR10067">
    <property type="entry name" value="PHOSPHATIDYLSERINE DECARBOXYLASE"/>
    <property type="match status" value="1"/>
</dbReference>
<accession>A0ABT8WLH5</accession>
<organism evidence="6 7">
    <name type="scientific">Flavivirga jejuensis</name>
    <dbReference type="NCBI Taxonomy" id="870487"/>
    <lineage>
        <taxon>Bacteria</taxon>
        <taxon>Pseudomonadati</taxon>
        <taxon>Bacteroidota</taxon>
        <taxon>Flavobacteriia</taxon>
        <taxon>Flavobacteriales</taxon>
        <taxon>Flavobacteriaceae</taxon>
        <taxon>Flavivirga</taxon>
    </lineage>
</organism>
<keyword evidence="1" id="KW-0210">Decarboxylase</keyword>
<gene>
    <name evidence="6" type="ORF">Q4Q40_07345</name>
</gene>
<evidence type="ECO:0000256" key="3">
    <source>
        <dbReference type="ARBA" id="ARBA00023239"/>
    </source>
</evidence>
<proteinExistence type="predicted"/>
<evidence type="ECO:0000313" key="7">
    <source>
        <dbReference type="Proteomes" id="UP001176806"/>
    </source>
</evidence>
<dbReference type="Proteomes" id="UP001176806">
    <property type="component" value="Unassembled WGS sequence"/>
</dbReference>
<keyword evidence="4" id="KW-0670">Pyruvate</keyword>
<keyword evidence="7" id="KW-1185">Reference proteome</keyword>
<reference evidence="6" key="1">
    <citation type="submission" date="2023-07" db="EMBL/GenBank/DDBJ databases">
        <title>Two novel species in the genus Flavivirga.</title>
        <authorList>
            <person name="Kwon K."/>
        </authorList>
    </citation>
    <scope>NUCLEOTIDE SEQUENCE</scope>
    <source>
        <strain evidence="6">KACC 14158</strain>
    </source>
</reference>
<keyword evidence="3" id="KW-0456">Lyase</keyword>
<sequence length="680" mass="73777">METTRERKHQFNVGRWLPADYELIRNHIKGIKSYVASNPTSLTPNIVALNAYVTGNPTINTWSNDMFTEVPAKYKNSIYGTELQSWSEFIPLLNGIMTMTQTFNESGCVGFPINSLLDWAMGTNSGHKFFLDNGVNEHFNKVLNDWGAYLKSTPSKSAVLNSNALVTGYPGHFSDNQYYWLSDKAMISMANALNDGTNYDGKPTEARTAFIAAFQCPNINDPHYGFTSWDDFFTRKFKPGVRPIATGEHVISNACESGPYRVAYNVKKLEKFWVKGQPYSLKNIFNETNGNTPLTDKYEGGTIYQAFLSAESFHRWHSPVDGTVKTVYDTVSQTPFNSTYYSEMLPLDPLNEDDAGPNESQAYISNVATRAIIEITAHNPAIGDMCVIPIGMAECATCEVTVSVSDLVTKGKEIGMFHFGGSTHLLVFQKNVSLLFDYHGQHPSLNTSNIPVNSKIATVVKKTIPYPTESGTSSLCIGNTSTINKNASAILSVVPSTSSAYPINVGNSKGEYLWGVDASGNINTTKGTPQISNPGASCNLHINFPDTGSNGYVIGDNPNNDICAALKIVVPSSTSANWPLVIADETGKTIWAIDCDGKKNTSTPVPSKVKTILNMPYPSTEGGSNGFTIGDVAKTTGCYGGISIILPEGSTSRDVYAIAIVDAMGKLLWGVNGSGIEVTS</sequence>
<keyword evidence="2" id="KW-0865">Zymogen</keyword>